<organism evidence="1 2">
    <name type="scientific">Roseimaritima multifibrata</name>
    <dbReference type="NCBI Taxonomy" id="1930274"/>
    <lineage>
        <taxon>Bacteria</taxon>
        <taxon>Pseudomonadati</taxon>
        <taxon>Planctomycetota</taxon>
        <taxon>Planctomycetia</taxon>
        <taxon>Pirellulales</taxon>
        <taxon>Pirellulaceae</taxon>
        <taxon>Roseimaritima</taxon>
    </lineage>
</organism>
<keyword evidence="2" id="KW-1185">Reference proteome</keyword>
<evidence type="ECO:0000313" key="1">
    <source>
        <dbReference type="EMBL" id="QDS91877.1"/>
    </source>
</evidence>
<dbReference type="SUPFAM" id="SSF52200">
    <property type="entry name" value="Toll/Interleukin receptor TIR domain"/>
    <property type="match status" value="1"/>
</dbReference>
<evidence type="ECO:0008006" key="3">
    <source>
        <dbReference type="Google" id="ProtNLM"/>
    </source>
</evidence>
<gene>
    <name evidence="1" type="ORF">FF011L_06130</name>
</gene>
<name>A0A517MAR4_9BACT</name>
<dbReference type="Proteomes" id="UP000320672">
    <property type="component" value="Chromosome"/>
</dbReference>
<evidence type="ECO:0000313" key="2">
    <source>
        <dbReference type="Proteomes" id="UP000320672"/>
    </source>
</evidence>
<proteinExistence type="predicted"/>
<protein>
    <recommendedName>
        <fullName evidence="3">TIR domain-containing protein</fullName>
    </recommendedName>
</protein>
<dbReference type="Gene3D" id="3.40.50.10140">
    <property type="entry name" value="Toll/interleukin-1 receptor homology (TIR) domain"/>
    <property type="match status" value="1"/>
</dbReference>
<dbReference type="AlphaFoldDB" id="A0A517MAR4"/>
<accession>A0A517MAR4</accession>
<reference evidence="1 2" key="1">
    <citation type="submission" date="2019-02" db="EMBL/GenBank/DDBJ databases">
        <title>Deep-cultivation of Planctomycetes and their phenomic and genomic characterization uncovers novel biology.</title>
        <authorList>
            <person name="Wiegand S."/>
            <person name="Jogler M."/>
            <person name="Boedeker C."/>
            <person name="Pinto D."/>
            <person name="Vollmers J."/>
            <person name="Rivas-Marin E."/>
            <person name="Kohn T."/>
            <person name="Peeters S.H."/>
            <person name="Heuer A."/>
            <person name="Rast P."/>
            <person name="Oberbeckmann S."/>
            <person name="Bunk B."/>
            <person name="Jeske O."/>
            <person name="Meyerdierks A."/>
            <person name="Storesund J.E."/>
            <person name="Kallscheuer N."/>
            <person name="Luecker S."/>
            <person name="Lage O.M."/>
            <person name="Pohl T."/>
            <person name="Merkel B.J."/>
            <person name="Hornburger P."/>
            <person name="Mueller R.-W."/>
            <person name="Bruemmer F."/>
            <person name="Labrenz M."/>
            <person name="Spormann A.M."/>
            <person name="Op den Camp H."/>
            <person name="Overmann J."/>
            <person name="Amann R."/>
            <person name="Jetten M.S.M."/>
            <person name="Mascher T."/>
            <person name="Medema M.H."/>
            <person name="Devos D.P."/>
            <person name="Kaster A.-K."/>
            <person name="Ovreas L."/>
            <person name="Rohde M."/>
            <person name="Galperin M.Y."/>
            <person name="Jogler C."/>
        </authorList>
    </citation>
    <scope>NUCLEOTIDE SEQUENCE [LARGE SCALE GENOMIC DNA]</scope>
    <source>
        <strain evidence="1 2">FF011L</strain>
    </source>
</reference>
<dbReference type="RefSeq" id="WP_218932979.1">
    <property type="nucleotide sequence ID" value="NZ_CP036262.1"/>
</dbReference>
<dbReference type="EMBL" id="CP036262">
    <property type="protein sequence ID" value="QDS91877.1"/>
    <property type="molecule type" value="Genomic_DNA"/>
</dbReference>
<sequence length="292" mass="32829">MKIFISWSGARSKHIATALRDWLPSVIQSVSPFISSQDILKGARGNVQIAKELETAAVGIICLTPENLNAPWILFEAGALSKLSSAYVCTYLHELEPSDISQPLGQFQHTNSTREDTLSLVQTINNELPDGTGLEPERLRDAFEIWWKKLEVQIKAVPSKPDEEVSPPERTEEDKIDEMLQMIRKLSDAKVNRPATLASALGMSIEHDEMTSTKPYCQFEVDLTKVSKTKRLALMNRLKKHPNVFDVRRVNEADFYIFEVAGHSMPESATAVGEIKALLQTVGVWYKIHDLR</sequence>
<dbReference type="InterPro" id="IPR035897">
    <property type="entry name" value="Toll_tir_struct_dom_sf"/>
</dbReference>
<dbReference type="KEGG" id="rml:FF011L_06130"/>